<feature type="transmembrane region" description="Helical" evidence="6">
    <location>
        <begin position="367"/>
        <end position="387"/>
    </location>
</feature>
<evidence type="ECO:0000256" key="3">
    <source>
        <dbReference type="ARBA" id="ARBA00022692"/>
    </source>
</evidence>
<dbReference type="OrthoDB" id="1935484at2759"/>
<feature type="domain" description="Major facilitator superfamily (MFS) profile" evidence="7">
    <location>
        <begin position="66"/>
        <end position="484"/>
    </location>
</feature>
<evidence type="ECO:0000313" key="8">
    <source>
        <dbReference type="EMBL" id="ODV96065.1"/>
    </source>
</evidence>
<protein>
    <recommendedName>
        <fullName evidence="7">Major facilitator superfamily (MFS) profile domain-containing protein</fullName>
    </recommendedName>
</protein>
<dbReference type="GO" id="GO:0016020">
    <property type="term" value="C:membrane"/>
    <property type="evidence" value="ECO:0007669"/>
    <property type="project" value="UniProtKB-SubCell"/>
</dbReference>
<dbReference type="AlphaFoldDB" id="A0A1E4TWC8"/>
<evidence type="ECO:0000313" key="9">
    <source>
        <dbReference type="Proteomes" id="UP000094236"/>
    </source>
</evidence>
<evidence type="ECO:0000256" key="4">
    <source>
        <dbReference type="ARBA" id="ARBA00022989"/>
    </source>
</evidence>
<gene>
    <name evidence="8" type="ORF">PACTADRAFT_75249</name>
</gene>
<evidence type="ECO:0000259" key="7">
    <source>
        <dbReference type="PROSITE" id="PS50850"/>
    </source>
</evidence>
<accession>A0A1E4TWC8</accession>
<comment type="subcellular location">
    <subcellularLocation>
        <location evidence="1">Membrane</location>
        <topology evidence="1">Multi-pass membrane protein</topology>
    </subcellularLocation>
</comment>
<feature type="transmembrane region" description="Helical" evidence="6">
    <location>
        <begin position="132"/>
        <end position="151"/>
    </location>
</feature>
<organism evidence="8 9">
    <name type="scientific">Pachysolen tannophilus NRRL Y-2460</name>
    <dbReference type="NCBI Taxonomy" id="669874"/>
    <lineage>
        <taxon>Eukaryota</taxon>
        <taxon>Fungi</taxon>
        <taxon>Dikarya</taxon>
        <taxon>Ascomycota</taxon>
        <taxon>Saccharomycotina</taxon>
        <taxon>Pichiomycetes</taxon>
        <taxon>Pachysolenaceae</taxon>
        <taxon>Pachysolen</taxon>
    </lineage>
</organism>
<dbReference type="InterPro" id="IPR011701">
    <property type="entry name" value="MFS"/>
</dbReference>
<dbReference type="InterPro" id="IPR020846">
    <property type="entry name" value="MFS_dom"/>
</dbReference>
<dbReference type="Pfam" id="PF07690">
    <property type="entry name" value="MFS_1"/>
    <property type="match status" value="1"/>
</dbReference>
<evidence type="ECO:0000256" key="5">
    <source>
        <dbReference type="ARBA" id="ARBA00023136"/>
    </source>
</evidence>
<proteinExistence type="predicted"/>
<keyword evidence="5 6" id="KW-0472">Membrane</keyword>
<dbReference type="PROSITE" id="PS50850">
    <property type="entry name" value="MFS"/>
    <property type="match status" value="1"/>
</dbReference>
<keyword evidence="2" id="KW-0813">Transport</keyword>
<evidence type="ECO:0000256" key="1">
    <source>
        <dbReference type="ARBA" id="ARBA00004141"/>
    </source>
</evidence>
<dbReference type="PANTHER" id="PTHR43791:SF32">
    <property type="entry name" value="MAJOR FACILITATOR SUPERFAMILY (MFS) PROFILE DOMAIN-CONTAINING PROTEIN"/>
    <property type="match status" value="1"/>
</dbReference>
<keyword evidence="3 6" id="KW-0812">Transmembrane</keyword>
<dbReference type="PANTHER" id="PTHR43791">
    <property type="entry name" value="PERMEASE-RELATED"/>
    <property type="match status" value="1"/>
</dbReference>
<dbReference type="SUPFAM" id="SSF103473">
    <property type="entry name" value="MFS general substrate transporter"/>
    <property type="match status" value="1"/>
</dbReference>
<evidence type="ECO:0000256" key="2">
    <source>
        <dbReference type="ARBA" id="ARBA00022448"/>
    </source>
</evidence>
<feature type="transmembrane region" description="Helical" evidence="6">
    <location>
        <begin position="462"/>
        <end position="485"/>
    </location>
</feature>
<feature type="transmembrane region" description="Helical" evidence="6">
    <location>
        <begin position="163"/>
        <end position="183"/>
    </location>
</feature>
<keyword evidence="4 6" id="KW-1133">Transmembrane helix</keyword>
<reference evidence="9" key="1">
    <citation type="submission" date="2016-05" db="EMBL/GenBank/DDBJ databases">
        <title>Comparative genomics of biotechnologically important yeasts.</title>
        <authorList>
            <consortium name="DOE Joint Genome Institute"/>
            <person name="Riley R."/>
            <person name="Haridas S."/>
            <person name="Wolfe K.H."/>
            <person name="Lopes M.R."/>
            <person name="Hittinger C.T."/>
            <person name="Goker M."/>
            <person name="Salamov A."/>
            <person name="Wisecaver J."/>
            <person name="Long T.M."/>
            <person name="Aerts A.L."/>
            <person name="Barry K."/>
            <person name="Choi C."/>
            <person name="Clum A."/>
            <person name="Coughlan A.Y."/>
            <person name="Deshpande S."/>
            <person name="Douglass A.P."/>
            <person name="Hanson S.J."/>
            <person name="Klenk H.-P."/>
            <person name="Labutti K."/>
            <person name="Lapidus A."/>
            <person name="Lindquist E."/>
            <person name="Lipzen A."/>
            <person name="Meier-Kolthoff J.P."/>
            <person name="Ohm R.A."/>
            <person name="Otillar R.P."/>
            <person name="Pangilinan J."/>
            <person name="Peng Y."/>
            <person name="Rokas A."/>
            <person name="Rosa C.A."/>
            <person name="Scheuner C."/>
            <person name="Sibirny A.A."/>
            <person name="Slot J.C."/>
            <person name="Stielow J.B."/>
            <person name="Sun H."/>
            <person name="Kurtzman C.P."/>
            <person name="Blackwell M."/>
            <person name="Grigoriev I.V."/>
            <person name="Jeffries T.W."/>
        </authorList>
    </citation>
    <scope>NUCLEOTIDE SEQUENCE [LARGE SCALE GENOMIC DNA]</scope>
    <source>
        <strain evidence="9">NRRL Y-2460</strain>
    </source>
</reference>
<sequence length="537" mass="61365">MVDKKNQVDETISILQPKGLGSESESEELNSSHSTFQTYKIIVPPVSGNWTEEEENRVKRKADWIVMPLLILGFFALQLDRGNISNALTGTILEDLNITEDQVNVGNQLLYVGIVLGEIPSNYVLQRVGPRNWISCQIVVWGLVAFCQAFIQNYAGFLVTRIILGFCESGFICAGLYCISYWYRKDELGKRHSLYYFGNYGASCISGYIAGGLLEIKVWNGWRWLFLVEGIFTMVIGVFFSLIFPQSTTDTSPFWAPKLQLFNKRERYILTNRLLLDDPIKALNLRRHMSLGDIKRGLLKWRIWYHGIISFVNNGPYGALSTYYPTLIKSMGYTQFQANALSSVAYWIGLVFSFSANTQADYFKPRAIPVMFWSIWQLSFAIAFRCINGSASYHARYAVLTLLMSSTMVIHILNTYWVSLNAATPTDRSIALAMNISLVNMGNIYGNQLFRSSDAPAYKHGMLVIIILFIIGFFLILFNMIQYYWTNKQLDKKYPAVSIDRGVNSYSKDEHGFIVVDFTKNANVDYDEVYRKFRYSP</sequence>
<name>A0A1E4TWC8_PACTA</name>
<dbReference type="Proteomes" id="UP000094236">
    <property type="component" value="Unassembled WGS sequence"/>
</dbReference>
<feature type="transmembrane region" description="Helical" evidence="6">
    <location>
        <begin position="195"/>
        <end position="214"/>
    </location>
</feature>
<keyword evidence="9" id="KW-1185">Reference proteome</keyword>
<dbReference type="STRING" id="669874.A0A1E4TWC8"/>
<feature type="transmembrane region" description="Helical" evidence="6">
    <location>
        <begin position="336"/>
        <end position="355"/>
    </location>
</feature>
<dbReference type="GO" id="GO:0022857">
    <property type="term" value="F:transmembrane transporter activity"/>
    <property type="evidence" value="ECO:0007669"/>
    <property type="project" value="InterPro"/>
</dbReference>
<dbReference type="InterPro" id="IPR036259">
    <property type="entry name" value="MFS_trans_sf"/>
</dbReference>
<feature type="transmembrane region" description="Helical" evidence="6">
    <location>
        <begin position="226"/>
        <end position="244"/>
    </location>
</feature>
<dbReference type="EMBL" id="KV454013">
    <property type="protein sequence ID" value="ODV96065.1"/>
    <property type="molecule type" value="Genomic_DNA"/>
</dbReference>
<evidence type="ECO:0000256" key="6">
    <source>
        <dbReference type="SAM" id="Phobius"/>
    </source>
</evidence>
<dbReference type="Gene3D" id="1.20.1250.20">
    <property type="entry name" value="MFS general substrate transporter like domains"/>
    <property type="match status" value="2"/>
</dbReference>
<feature type="transmembrane region" description="Helical" evidence="6">
    <location>
        <begin position="399"/>
        <end position="418"/>
    </location>
</feature>